<evidence type="ECO:0000256" key="5">
    <source>
        <dbReference type="ARBA" id="ARBA00030602"/>
    </source>
</evidence>
<comment type="caution">
    <text evidence="7">The sequence shown here is derived from an EMBL/GenBank/DDBJ whole genome shotgun (WGS) entry which is preliminary data.</text>
</comment>
<keyword evidence="4" id="KW-0012">Acyltransferase</keyword>
<dbReference type="InterPro" id="IPR036568">
    <property type="entry name" value="GGCT-like_sf"/>
</dbReference>
<dbReference type="AlphaFoldDB" id="A0A8S0RC97"/>
<keyword evidence="8" id="KW-1185">Reference proteome</keyword>
<dbReference type="InterPro" id="IPR045038">
    <property type="entry name" value="AIG2-like"/>
</dbReference>
<protein>
    <recommendedName>
        <fullName evidence="5">Putative gamma-glutamylcyclotransferase</fullName>
    </recommendedName>
</protein>
<evidence type="ECO:0000256" key="2">
    <source>
        <dbReference type="ARBA" id="ARBA00008861"/>
    </source>
</evidence>
<comment type="function">
    <text evidence="1">Putative gamma-glutamylcyclotransferase.</text>
</comment>
<dbReference type="Gramene" id="OE9A086056T1">
    <property type="protein sequence ID" value="OE9A086056C1"/>
    <property type="gene ID" value="OE9A086056"/>
</dbReference>
<evidence type="ECO:0000256" key="4">
    <source>
        <dbReference type="ARBA" id="ARBA00023315"/>
    </source>
</evidence>
<evidence type="ECO:0000256" key="1">
    <source>
        <dbReference type="ARBA" id="ARBA00002782"/>
    </source>
</evidence>
<comment type="similarity">
    <text evidence="2">Belongs to the gamma-glutamylcyclotransferase family.</text>
</comment>
<dbReference type="PANTHER" id="PTHR31544:SF2">
    <property type="entry name" value="AIG2-LIKE PROTEIN D"/>
    <property type="match status" value="1"/>
</dbReference>
<dbReference type="InterPro" id="IPR013024">
    <property type="entry name" value="GGCT-like"/>
</dbReference>
<keyword evidence="3" id="KW-0808">Transferase</keyword>
<dbReference type="Gene3D" id="3.10.490.10">
    <property type="entry name" value="Gamma-glutamyl cyclotransferase-like"/>
    <property type="match status" value="1"/>
</dbReference>
<dbReference type="EMBL" id="CACTIH010002396">
    <property type="protein sequence ID" value="CAA2976287.1"/>
    <property type="molecule type" value="Genomic_DNA"/>
</dbReference>
<accession>A0A8S0RC97</accession>
<name>A0A8S0RC97_OLEEU</name>
<evidence type="ECO:0000256" key="3">
    <source>
        <dbReference type="ARBA" id="ARBA00022679"/>
    </source>
</evidence>
<evidence type="ECO:0000313" key="7">
    <source>
        <dbReference type="EMBL" id="CAA2976287.1"/>
    </source>
</evidence>
<dbReference type="FunFam" id="3.10.490.10:FF:000022">
    <property type="entry name" value="Protein AIG2 B"/>
    <property type="match status" value="1"/>
</dbReference>
<sequence>MYLWHCKKRIRISSISSMGSTANPPSAIHNVFVYGSLLADDVVQVLLNRIPASSSATLPNYHRFSIRGRVYPAILPIENNKVTGKVLSGITPLELHILDEFEDAEYERRTVDVFLMDSSEKLQAHTYVWENKTDPNLYGEWNFEIWKQLHKDEFLKMTKGFVEELGLPDSKRRVETYESFYPQTENNPSNP</sequence>
<dbReference type="Proteomes" id="UP000594638">
    <property type="component" value="Unassembled WGS sequence"/>
</dbReference>
<organism evidence="7 8">
    <name type="scientific">Olea europaea subsp. europaea</name>
    <dbReference type="NCBI Taxonomy" id="158383"/>
    <lineage>
        <taxon>Eukaryota</taxon>
        <taxon>Viridiplantae</taxon>
        <taxon>Streptophyta</taxon>
        <taxon>Embryophyta</taxon>
        <taxon>Tracheophyta</taxon>
        <taxon>Spermatophyta</taxon>
        <taxon>Magnoliopsida</taxon>
        <taxon>eudicotyledons</taxon>
        <taxon>Gunneridae</taxon>
        <taxon>Pentapetalae</taxon>
        <taxon>asterids</taxon>
        <taxon>lamiids</taxon>
        <taxon>Lamiales</taxon>
        <taxon>Oleaceae</taxon>
        <taxon>Oleeae</taxon>
        <taxon>Olea</taxon>
    </lineage>
</organism>
<dbReference type="Pfam" id="PF06094">
    <property type="entry name" value="GGACT"/>
    <property type="match status" value="1"/>
</dbReference>
<dbReference type="GO" id="GO:0016746">
    <property type="term" value="F:acyltransferase activity"/>
    <property type="evidence" value="ECO:0007669"/>
    <property type="project" value="UniProtKB-KW"/>
</dbReference>
<proteinExistence type="inferred from homology"/>
<dbReference type="PANTHER" id="PTHR31544">
    <property type="entry name" value="AIG2-LIKE PROTEIN D"/>
    <property type="match status" value="1"/>
</dbReference>
<evidence type="ECO:0000259" key="6">
    <source>
        <dbReference type="Pfam" id="PF06094"/>
    </source>
</evidence>
<dbReference type="InterPro" id="IPR009288">
    <property type="entry name" value="AIG2-like_dom"/>
</dbReference>
<dbReference type="OrthoDB" id="1044435at2759"/>
<feature type="domain" description="Gamma-glutamylcyclotransferase AIG2-like" evidence="6">
    <location>
        <begin position="31"/>
        <end position="142"/>
    </location>
</feature>
<dbReference type="Gene3D" id="6.10.250.210">
    <property type="match status" value="1"/>
</dbReference>
<gene>
    <name evidence="7" type="ORF">OLEA9_A086056</name>
</gene>
<reference evidence="7 8" key="1">
    <citation type="submission" date="2019-12" db="EMBL/GenBank/DDBJ databases">
        <authorList>
            <person name="Alioto T."/>
            <person name="Alioto T."/>
            <person name="Gomez Garrido J."/>
        </authorList>
    </citation>
    <scope>NUCLEOTIDE SEQUENCE [LARGE SCALE GENOMIC DNA]</scope>
</reference>
<evidence type="ECO:0000313" key="8">
    <source>
        <dbReference type="Proteomes" id="UP000594638"/>
    </source>
</evidence>
<dbReference type="CDD" id="cd06661">
    <property type="entry name" value="GGCT_like"/>
    <property type="match status" value="1"/>
</dbReference>
<dbReference type="SUPFAM" id="SSF110857">
    <property type="entry name" value="Gamma-glutamyl cyclotransferase-like"/>
    <property type="match status" value="1"/>
</dbReference>